<dbReference type="GeneTree" id="ENSGT00940000170413"/>
<dbReference type="SUPFAM" id="SSF48726">
    <property type="entry name" value="Immunoglobulin"/>
    <property type="match status" value="1"/>
</dbReference>
<evidence type="ECO:0000313" key="11">
    <source>
        <dbReference type="Proteomes" id="UP000264800"/>
    </source>
</evidence>
<keyword evidence="3 8" id="KW-0732">Signal</keyword>
<dbReference type="CDD" id="cd00099">
    <property type="entry name" value="IgV"/>
    <property type="match status" value="1"/>
</dbReference>
<dbReference type="InterPro" id="IPR052051">
    <property type="entry name" value="TCR_complex_component"/>
</dbReference>
<dbReference type="GO" id="GO:0005886">
    <property type="term" value="C:plasma membrane"/>
    <property type="evidence" value="ECO:0007669"/>
    <property type="project" value="UniProtKB-SubCell"/>
</dbReference>
<dbReference type="InterPro" id="IPR003598">
    <property type="entry name" value="Ig_sub2"/>
</dbReference>
<evidence type="ECO:0000256" key="1">
    <source>
        <dbReference type="ARBA" id="ARBA00004236"/>
    </source>
</evidence>
<dbReference type="PROSITE" id="PS50835">
    <property type="entry name" value="IG_LIKE"/>
    <property type="match status" value="1"/>
</dbReference>
<sequence length="139" mass="16203">MRQITIIKVFLFLCYIVLSLCSDTLMPMLSVQLGEPATFTCTRSNATKNYVYWYKQSPGDNLRLIGKSIIKQEKSTKPEFGPEFSDSRWKIDDDKKISKMSILKTTEEDEGTYHCVVSDWKDPFKWNGTYLIVKGKYYK</sequence>
<dbReference type="Proteomes" id="UP000264800">
    <property type="component" value="Unplaced"/>
</dbReference>
<accession>A0A3Q3B712</accession>
<dbReference type="STRING" id="37003.ENSKMAP00000025045"/>
<keyword evidence="11" id="KW-1185">Reference proteome</keyword>
<evidence type="ECO:0000256" key="4">
    <source>
        <dbReference type="ARBA" id="ARBA00022859"/>
    </source>
</evidence>
<reference evidence="10" key="2">
    <citation type="submission" date="2025-09" db="UniProtKB">
        <authorList>
            <consortium name="Ensembl"/>
        </authorList>
    </citation>
    <scope>IDENTIFICATION</scope>
</reference>
<dbReference type="SMART" id="SM00408">
    <property type="entry name" value="IGc2"/>
    <property type="match status" value="1"/>
</dbReference>
<dbReference type="PANTHER" id="PTHR19433">
    <property type="entry name" value="T-CELL RECEPTOR ALPHA CHAIN V REGION-RELATED"/>
    <property type="match status" value="1"/>
</dbReference>
<protein>
    <recommendedName>
        <fullName evidence="9">Ig-like domain-containing protein</fullName>
    </recommendedName>
</protein>
<evidence type="ECO:0000259" key="9">
    <source>
        <dbReference type="PROSITE" id="PS50835"/>
    </source>
</evidence>
<dbReference type="Pfam" id="PF07686">
    <property type="entry name" value="V-set"/>
    <property type="match status" value="1"/>
</dbReference>
<organism evidence="10 11">
    <name type="scientific">Kryptolebias marmoratus</name>
    <name type="common">Mangrove killifish</name>
    <name type="synonym">Rivulus marmoratus</name>
    <dbReference type="NCBI Taxonomy" id="37003"/>
    <lineage>
        <taxon>Eukaryota</taxon>
        <taxon>Metazoa</taxon>
        <taxon>Chordata</taxon>
        <taxon>Craniata</taxon>
        <taxon>Vertebrata</taxon>
        <taxon>Euteleostomi</taxon>
        <taxon>Actinopterygii</taxon>
        <taxon>Neopterygii</taxon>
        <taxon>Teleostei</taxon>
        <taxon>Neoteleostei</taxon>
        <taxon>Acanthomorphata</taxon>
        <taxon>Ovalentaria</taxon>
        <taxon>Atherinomorphae</taxon>
        <taxon>Cyprinodontiformes</taxon>
        <taxon>Rivulidae</taxon>
        <taxon>Kryptolebias</taxon>
    </lineage>
</organism>
<keyword evidence="6" id="KW-1015">Disulfide bond</keyword>
<dbReference type="InterPro" id="IPR007110">
    <property type="entry name" value="Ig-like_dom"/>
</dbReference>
<feature type="chain" id="PRO_5047275578" description="Ig-like domain-containing protein" evidence="8">
    <location>
        <begin position="22"/>
        <end position="139"/>
    </location>
</feature>
<dbReference type="SMART" id="SM00406">
    <property type="entry name" value="IGv"/>
    <property type="match status" value="1"/>
</dbReference>
<feature type="signal peptide" evidence="8">
    <location>
        <begin position="1"/>
        <end position="21"/>
    </location>
</feature>
<comment type="subcellular location">
    <subcellularLocation>
        <location evidence="1">Cell membrane</location>
    </subcellularLocation>
</comment>
<dbReference type="InterPro" id="IPR013783">
    <property type="entry name" value="Ig-like_fold"/>
</dbReference>
<dbReference type="Gene3D" id="2.60.40.10">
    <property type="entry name" value="Immunoglobulins"/>
    <property type="match status" value="1"/>
</dbReference>
<evidence type="ECO:0000256" key="6">
    <source>
        <dbReference type="ARBA" id="ARBA00023157"/>
    </source>
</evidence>
<keyword evidence="2" id="KW-1003">Cell membrane</keyword>
<dbReference type="AlphaFoldDB" id="A0A3Q3B712"/>
<keyword evidence="4" id="KW-0391">Immunity</keyword>
<name>A0A3Q3B712_KRYMA</name>
<dbReference type="InterPro" id="IPR013106">
    <property type="entry name" value="Ig_V-set"/>
</dbReference>
<reference evidence="10" key="1">
    <citation type="submission" date="2025-08" db="UniProtKB">
        <authorList>
            <consortium name="Ensembl"/>
        </authorList>
    </citation>
    <scope>IDENTIFICATION</scope>
</reference>
<dbReference type="Ensembl" id="ENSKMAT00000025361.1">
    <property type="protein sequence ID" value="ENSKMAP00000025045.1"/>
    <property type="gene ID" value="ENSKMAG00000018560.1"/>
</dbReference>
<evidence type="ECO:0000313" key="10">
    <source>
        <dbReference type="Ensembl" id="ENSKMAP00000025045.1"/>
    </source>
</evidence>
<evidence type="ECO:0000256" key="7">
    <source>
        <dbReference type="ARBA" id="ARBA00023180"/>
    </source>
</evidence>
<dbReference type="SMART" id="SM00409">
    <property type="entry name" value="IG"/>
    <property type="match status" value="1"/>
</dbReference>
<dbReference type="InterPro" id="IPR003599">
    <property type="entry name" value="Ig_sub"/>
</dbReference>
<feature type="domain" description="Ig-like" evidence="9">
    <location>
        <begin position="34"/>
        <end position="119"/>
    </location>
</feature>
<evidence type="ECO:0000256" key="3">
    <source>
        <dbReference type="ARBA" id="ARBA00022729"/>
    </source>
</evidence>
<evidence type="ECO:0000256" key="8">
    <source>
        <dbReference type="SAM" id="SignalP"/>
    </source>
</evidence>
<proteinExistence type="predicted"/>
<evidence type="ECO:0000256" key="5">
    <source>
        <dbReference type="ARBA" id="ARBA00023136"/>
    </source>
</evidence>
<keyword evidence="5" id="KW-0472">Membrane</keyword>
<dbReference type="GO" id="GO:0002376">
    <property type="term" value="P:immune system process"/>
    <property type="evidence" value="ECO:0007669"/>
    <property type="project" value="UniProtKB-KW"/>
</dbReference>
<keyword evidence="7" id="KW-0325">Glycoprotein</keyword>
<evidence type="ECO:0000256" key="2">
    <source>
        <dbReference type="ARBA" id="ARBA00022475"/>
    </source>
</evidence>
<dbReference type="GO" id="GO:0009617">
    <property type="term" value="P:response to bacterium"/>
    <property type="evidence" value="ECO:0007669"/>
    <property type="project" value="TreeGrafter"/>
</dbReference>
<dbReference type="OMA" id="DWTENEW"/>
<dbReference type="InterPro" id="IPR036179">
    <property type="entry name" value="Ig-like_dom_sf"/>
</dbReference>